<accession>A0A3M2XFZ0</accession>
<organism evidence="1 2">
    <name type="scientific">Pseudomonas syringae pv. maculicola</name>
    <dbReference type="NCBI Taxonomy" id="59511"/>
    <lineage>
        <taxon>Bacteria</taxon>
        <taxon>Pseudomonadati</taxon>
        <taxon>Pseudomonadota</taxon>
        <taxon>Gammaproteobacteria</taxon>
        <taxon>Pseudomonadales</taxon>
        <taxon>Pseudomonadaceae</taxon>
        <taxon>Pseudomonas</taxon>
    </lineage>
</organism>
<dbReference type="GO" id="GO:0006508">
    <property type="term" value="P:proteolysis"/>
    <property type="evidence" value="ECO:0007669"/>
    <property type="project" value="UniProtKB-KW"/>
</dbReference>
<sequence length="81" mass="9001">MVQAVRDGQFHIYAVRQADEALSLLVGEPAGAPDENGEFPQGSVNARVVERLRDIAEMLSDEDLKEELEKEPAQLQPELKI</sequence>
<dbReference type="GO" id="GO:0008233">
    <property type="term" value="F:peptidase activity"/>
    <property type="evidence" value="ECO:0007669"/>
    <property type="project" value="UniProtKB-KW"/>
</dbReference>
<dbReference type="AlphaFoldDB" id="A0A3M2XFZ0"/>
<gene>
    <name evidence="1" type="ORF">APX70_01281</name>
</gene>
<keyword evidence="1" id="KW-0645">Protease</keyword>
<evidence type="ECO:0000313" key="2">
    <source>
        <dbReference type="Proteomes" id="UP000282378"/>
    </source>
</evidence>
<evidence type="ECO:0000313" key="1">
    <source>
        <dbReference type="EMBL" id="RML62690.1"/>
    </source>
</evidence>
<protein>
    <submittedName>
        <fullName evidence="1">ATP-dependent protease</fullName>
    </submittedName>
</protein>
<dbReference type="Proteomes" id="UP000282378">
    <property type="component" value="Unassembled WGS sequence"/>
</dbReference>
<comment type="caution">
    <text evidence="1">The sequence shown here is derived from an EMBL/GenBank/DDBJ whole genome shotgun (WGS) entry which is preliminary data.</text>
</comment>
<keyword evidence="1" id="KW-0378">Hydrolase</keyword>
<dbReference type="EMBL" id="RBNL01002905">
    <property type="protein sequence ID" value="RML62690.1"/>
    <property type="molecule type" value="Genomic_DNA"/>
</dbReference>
<name>A0A3M2XFZ0_PSEYM</name>
<proteinExistence type="predicted"/>
<reference evidence="1 2" key="1">
    <citation type="submission" date="2018-08" db="EMBL/GenBank/DDBJ databases">
        <title>Recombination of ecologically and evolutionarily significant loci maintains genetic cohesion in the Pseudomonas syringae species complex.</title>
        <authorList>
            <person name="Dillon M."/>
            <person name="Thakur S."/>
            <person name="Almeida R.N.D."/>
            <person name="Weir B.S."/>
            <person name="Guttman D.S."/>
        </authorList>
    </citation>
    <scope>NUCLEOTIDE SEQUENCE [LARGE SCALE GENOMIC DNA]</scope>
    <source>
        <strain evidence="1 2">88_10</strain>
    </source>
</reference>